<reference evidence="3" key="1">
    <citation type="journal article" date="2016" name="Genome Announc.">
        <title>Draft genome sequences of fungus Aspergillus calidoustus.</title>
        <authorList>
            <person name="Horn F."/>
            <person name="Linde J."/>
            <person name="Mattern D.J."/>
            <person name="Walther G."/>
            <person name="Guthke R."/>
            <person name="Scherlach K."/>
            <person name="Martin K."/>
            <person name="Brakhage A.A."/>
            <person name="Petzke L."/>
            <person name="Valiante V."/>
        </authorList>
    </citation>
    <scope>NUCLEOTIDE SEQUENCE [LARGE SCALE GENOMIC DNA]</scope>
    <source>
        <strain evidence="3">SF006504</strain>
    </source>
</reference>
<name>A0A0U5FVX6_ASPCI</name>
<dbReference type="PANTHER" id="PTHR35394">
    <property type="entry name" value="DUF3176 DOMAIN-CONTAINING PROTEIN"/>
    <property type="match status" value="1"/>
</dbReference>
<protein>
    <submittedName>
        <fullName evidence="2">Uncharacterized protein</fullName>
    </submittedName>
</protein>
<keyword evidence="1" id="KW-1133">Transmembrane helix</keyword>
<evidence type="ECO:0000313" key="3">
    <source>
        <dbReference type="Proteomes" id="UP000054771"/>
    </source>
</evidence>
<dbReference type="AlphaFoldDB" id="A0A0U5FVX6"/>
<sequence length="280" mass="30681">MPLQRAEGNPYPSEGVYNTSLQVITHASFSLSTEDSVDEHPERGLRIEKVAVANGQASIDVTSVDYGNIALSGADGEETCWVSNAQVDGRPAFEVCGVVNLAHGLGTTALEGRYYYDWLYSPSDTLAPGELNWRFNRIGLANTDKSTIAHNMDSILSTTLPRLLHNVAASLTQLGRDRANSTVRGTASVSEAYVRVNWVWLSLPATVVVLTLVFLVLTLLANREQGAELWKSSILPVLYHGLDDSALWHNEQYRTASRMEACSQRVEVRLQPSERGNGCC</sequence>
<evidence type="ECO:0000313" key="2">
    <source>
        <dbReference type="EMBL" id="CEL03696.1"/>
    </source>
</evidence>
<dbReference type="EMBL" id="CDMC01000004">
    <property type="protein sequence ID" value="CEL03696.1"/>
    <property type="molecule type" value="Genomic_DNA"/>
</dbReference>
<keyword evidence="1" id="KW-0812">Transmembrane</keyword>
<proteinExistence type="predicted"/>
<dbReference type="Proteomes" id="UP000054771">
    <property type="component" value="Unassembled WGS sequence"/>
</dbReference>
<dbReference type="OrthoDB" id="5376804at2759"/>
<evidence type="ECO:0000256" key="1">
    <source>
        <dbReference type="SAM" id="Phobius"/>
    </source>
</evidence>
<organism evidence="2 3">
    <name type="scientific">Aspergillus calidoustus</name>
    <dbReference type="NCBI Taxonomy" id="454130"/>
    <lineage>
        <taxon>Eukaryota</taxon>
        <taxon>Fungi</taxon>
        <taxon>Dikarya</taxon>
        <taxon>Ascomycota</taxon>
        <taxon>Pezizomycotina</taxon>
        <taxon>Eurotiomycetes</taxon>
        <taxon>Eurotiomycetidae</taxon>
        <taxon>Eurotiales</taxon>
        <taxon>Aspergillaceae</taxon>
        <taxon>Aspergillus</taxon>
        <taxon>Aspergillus subgen. Nidulantes</taxon>
    </lineage>
</organism>
<gene>
    <name evidence="2" type="ORF">ASPCAL04842</name>
</gene>
<keyword evidence="3" id="KW-1185">Reference proteome</keyword>
<feature type="transmembrane region" description="Helical" evidence="1">
    <location>
        <begin position="198"/>
        <end position="221"/>
    </location>
</feature>
<dbReference type="PANTHER" id="PTHR35394:SF5">
    <property type="entry name" value="DUF3176 DOMAIN-CONTAINING PROTEIN"/>
    <property type="match status" value="1"/>
</dbReference>
<accession>A0A0U5FVX6</accession>
<keyword evidence="1" id="KW-0472">Membrane</keyword>